<dbReference type="InterPro" id="IPR033370">
    <property type="entry name" value="COG1"/>
</dbReference>
<keyword evidence="6" id="KW-0333">Golgi apparatus</keyword>
<comment type="subcellular location">
    <subcellularLocation>
        <location evidence="1">Golgi apparatus membrane</location>
        <topology evidence="1">Peripheral membrane protein</topology>
    </subcellularLocation>
</comment>
<dbReference type="GeneID" id="19199201"/>
<dbReference type="GO" id="GO:0015031">
    <property type="term" value="P:protein transport"/>
    <property type="evidence" value="ECO:0007669"/>
    <property type="project" value="UniProtKB-KW"/>
</dbReference>
<name>A0A5M3N6U7_CONPW</name>
<evidence type="ECO:0000313" key="9">
    <source>
        <dbReference type="Proteomes" id="UP000053558"/>
    </source>
</evidence>
<dbReference type="GO" id="GO:0000139">
    <property type="term" value="C:Golgi membrane"/>
    <property type="evidence" value="ECO:0007669"/>
    <property type="project" value="UniProtKB-SubCell"/>
</dbReference>
<gene>
    <name evidence="8" type="ORF">CONPUDRAFT_116043</name>
</gene>
<evidence type="ECO:0000256" key="5">
    <source>
        <dbReference type="ARBA" id="ARBA00022927"/>
    </source>
</evidence>
<comment type="caution">
    <text evidence="8">The sequence shown here is derived from an EMBL/GenBank/DDBJ whole genome shotgun (WGS) entry which is preliminary data.</text>
</comment>
<dbReference type="GO" id="GO:0017119">
    <property type="term" value="C:Golgi transport complex"/>
    <property type="evidence" value="ECO:0007669"/>
    <property type="project" value="InterPro"/>
</dbReference>
<dbReference type="OrthoDB" id="46189at2759"/>
<reference evidence="9" key="1">
    <citation type="journal article" date="2012" name="Science">
        <title>The Paleozoic origin of enzymatic lignin decomposition reconstructed from 31 fungal genomes.</title>
        <authorList>
            <person name="Floudas D."/>
            <person name="Binder M."/>
            <person name="Riley R."/>
            <person name="Barry K."/>
            <person name="Blanchette R.A."/>
            <person name="Henrissat B."/>
            <person name="Martinez A.T."/>
            <person name="Otillar R."/>
            <person name="Spatafora J.W."/>
            <person name="Yadav J.S."/>
            <person name="Aerts A."/>
            <person name="Benoit I."/>
            <person name="Boyd A."/>
            <person name="Carlson A."/>
            <person name="Copeland A."/>
            <person name="Coutinho P.M."/>
            <person name="de Vries R.P."/>
            <person name="Ferreira P."/>
            <person name="Findley K."/>
            <person name="Foster B."/>
            <person name="Gaskell J."/>
            <person name="Glotzer D."/>
            <person name="Gorecki P."/>
            <person name="Heitman J."/>
            <person name="Hesse C."/>
            <person name="Hori C."/>
            <person name="Igarashi K."/>
            <person name="Jurgens J.A."/>
            <person name="Kallen N."/>
            <person name="Kersten P."/>
            <person name="Kohler A."/>
            <person name="Kuees U."/>
            <person name="Kumar T.K.A."/>
            <person name="Kuo A."/>
            <person name="LaButti K."/>
            <person name="Larrondo L.F."/>
            <person name="Lindquist E."/>
            <person name="Ling A."/>
            <person name="Lombard V."/>
            <person name="Lucas S."/>
            <person name="Lundell T."/>
            <person name="Martin R."/>
            <person name="McLaughlin D.J."/>
            <person name="Morgenstern I."/>
            <person name="Morin E."/>
            <person name="Murat C."/>
            <person name="Nagy L.G."/>
            <person name="Nolan M."/>
            <person name="Ohm R.A."/>
            <person name="Patyshakuliyeva A."/>
            <person name="Rokas A."/>
            <person name="Ruiz-Duenas F.J."/>
            <person name="Sabat G."/>
            <person name="Salamov A."/>
            <person name="Samejima M."/>
            <person name="Schmutz J."/>
            <person name="Slot J.C."/>
            <person name="St John F."/>
            <person name="Stenlid J."/>
            <person name="Sun H."/>
            <person name="Sun S."/>
            <person name="Syed K."/>
            <person name="Tsang A."/>
            <person name="Wiebenga A."/>
            <person name="Young D."/>
            <person name="Pisabarro A."/>
            <person name="Eastwood D.C."/>
            <person name="Martin F."/>
            <person name="Cullen D."/>
            <person name="Grigoriev I.V."/>
            <person name="Hibbett D.S."/>
        </authorList>
    </citation>
    <scope>NUCLEOTIDE SEQUENCE [LARGE SCALE GENOMIC DNA]</scope>
    <source>
        <strain evidence="9">RWD-64-598 SS2</strain>
    </source>
</reference>
<dbReference type="PANTHER" id="PTHR31658">
    <property type="entry name" value="CONSERVED OLIGOMERIC GOLGI COMPLEX SUBUNIT 1"/>
    <property type="match status" value="1"/>
</dbReference>
<dbReference type="OMA" id="HLWRLME"/>
<accession>A0A5M3N6U7</accession>
<keyword evidence="9" id="KW-1185">Reference proteome</keyword>
<dbReference type="RefSeq" id="XP_007763653.1">
    <property type="nucleotide sequence ID" value="XM_007765463.1"/>
</dbReference>
<dbReference type="KEGG" id="cput:CONPUDRAFT_116043"/>
<protein>
    <recommendedName>
        <fullName evidence="3">Conserved oligomeric Golgi complex subunit 1</fullName>
    </recommendedName>
</protein>
<organism evidence="8 9">
    <name type="scientific">Coniophora puteana (strain RWD-64-598)</name>
    <name type="common">Brown rot fungus</name>
    <dbReference type="NCBI Taxonomy" id="741705"/>
    <lineage>
        <taxon>Eukaryota</taxon>
        <taxon>Fungi</taxon>
        <taxon>Dikarya</taxon>
        <taxon>Basidiomycota</taxon>
        <taxon>Agaricomycotina</taxon>
        <taxon>Agaricomycetes</taxon>
        <taxon>Agaricomycetidae</taxon>
        <taxon>Boletales</taxon>
        <taxon>Coniophorineae</taxon>
        <taxon>Coniophoraceae</taxon>
        <taxon>Coniophora</taxon>
    </lineage>
</organism>
<evidence type="ECO:0000256" key="7">
    <source>
        <dbReference type="ARBA" id="ARBA00023136"/>
    </source>
</evidence>
<keyword evidence="4" id="KW-0813">Transport</keyword>
<dbReference type="Pfam" id="PF08700">
    <property type="entry name" value="VPS51_Exo84_N"/>
    <property type="match status" value="1"/>
</dbReference>
<comment type="similarity">
    <text evidence="2">Belongs to the COG1 family.</text>
</comment>
<evidence type="ECO:0000256" key="2">
    <source>
        <dbReference type="ARBA" id="ARBA00006653"/>
    </source>
</evidence>
<evidence type="ECO:0000256" key="4">
    <source>
        <dbReference type="ARBA" id="ARBA00022448"/>
    </source>
</evidence>
<evidence type="ECO:0000313" key="8">
    <source>
        <dbReference type="EMBL" id="EIW87036.1"/>
    </source>
</evidence>
<dbReference type="GO" id="GO:0006891">
    <property type="term" value="P:intra-Golgi vesicle-mediated transport"/>
    <property type="evidence" value="ECO:0007669"/>
    <property type="project" value="InterPro"/>
</dbReference>
<dbReference type="EMBL" id="JH711573">
    <property type="protein sequence ID" value="EIW87036.1"/>
    <property type="molecule type" value="Genomic_DNA"/>
</dbReference>
<evidence type="ECO:0000256" key="1">
    <source>
        <dbReference type="ARBA" id="ARBA00004395"/>
    </source>
</evidence>
<evidence type="ECO:0000256" key="6">
    <source>
        <dbReference type="ARBA" id="ARBA00023034"/>
    </source>
</evidence>
<dbReference type="PANTHER" id="PTHR31658:SF0">
    <property type="entry name" value="CONSERVED OLIGOMERIC GOLGI COMPLEX SUBUNIT 1"/>
    <property type="match status" value="1"/>
</dbReference>
<keyword evidence="5" id="KW-0653">Protein transport</keyword>
<evidence type="ECO:0000256" key="3">
    <source>
        <dbReference type="ARBA" id="ARBA00020978"/>
    </source>
</evidence>
<dbReference type="Proteomes" id="UP000053558">
    <property type="component" value="Unassembled WGS sequence"/>
</dbReference>
<keyword evidence="7" id="KW-0472">Membrane</keyword>
<proteinExistence type="inferred from homology"/>
<sequence>MARQTPVTSPASSTAPSQSLLSPASVFKLVPTTPLQTTAPPRPGALPADPDELFTRYTIAEVKTRQLQLRADAEAKQEELRVMVGERYRDLLQASTSIVLLSKSAQRVHDALEEIKGAISSHEHMKLPTHAADASKGDNHLDTLQALSAHVKLLLDAPEHLWRLIEREKFFQAAWLFLLARVVHQALVQDDDQDDDSWINRGIDVMEQFPIVQRQWETISHFRTQIIHKATLSLRSFEKSTEDTCATMLTLHILDARPLTETLTMYFTQRTRMLNTFLNKSADIPHLEVSGSASGLAPQRAAENRASLQRALEIISRTVVTAREIFSSPAEGDRPLAVRALEHIQAESPSTEDDFPSELLLDTLSLLSTLPSSSYLQILPPSIKSYKPYVDLESQSSTVSPAAVAEALDRWFQQSTASLQTAFQKWLSGLETVTQVWNLRTFIHKWLGDSSHLTAEDRDVLGDAIDEAVSGRILAIWKAILVKSGQAFTDKLVVVVPTSEIQHSLVAQLYHPPAVPSLPPPGSGPAVFIGPFHKYSSALSHQLDGRTEILDSVLESLEAPAEAIWQDLRRIELADQEKKLAKQLRQQYRVAADELCSEILSTLKDLTEKVVDASGTVSNTESQKLLSRLLLELSTTSSFIYNVEPDESMSKAFKASTLELFNHVISCWKERIIGALASNYLTQSPLSQTRDAETTLSPTEVLMNCLHTLSTSLFSLGLAQSPMRLDVVALGSLVSFCASISKGNELPQNSYSAPAIFDLAMLHTILLTWQGQDCADQRLDEAISSLDARLASLAKSSIFSEREMKAAARNLLMRTQMVLPALLPSPSTVVLKDSSSDKASDKSLAALLPYGVPATDTQFHPVFSVAKPSSRFTLLNVEQ</sequence>
<dbReference type="AlphaFoldDB" id="A0A5M3N6U7"/>